<dbReference type="EMBL" id="QJUM01000026">
    <property type="protein sequence ID" value="TBV02082.1"/>
    <property type="molecule type" value="Genomic_DNA"/>
</dbReference>
<feature type="transmembrane region" description="Helical" evidence="1">
    <location>
        <begin position="6"/>
        <end position="23"/>
    </location>
</feature>
<sequence>MELVFTAVTILVVGLVCWLYNAYRGNAGLGRKPMSEWLARYTTAAPVEQHEMAEALLHQSIRLAARMGVQVSVEDLLPIGDEPCSLIARWQVHMHSDMSATPLPTTPARTLGALLLIRQLQPQRYRELTSG</sequence>
<protein>
    <submittedName>
        <fullName evidence="2">Uncharacterized protein</fullName>
    </submittedName>
</protein>
<name>A0A4Q9QUR3_9GAMM</name>
<accession>A0A4Q9QUR3</accession>
<dbReference type="Proteomes" id="UP000291334">
    <property type="component" value="Unassembled WGS sequence"/>
</dbReference>
<keyword evidence="4" id="KW-1185">Reference proteome</keyword>
<evidence type="ECO:0000256" key="1">
    <source>
        <dbReference type="SAM" id="Phobius"/>
    </source>
</evidence>
<evidence type="ECO:0000313" key="4">
    <source>
        <dbReference type="Proteomes" id="UP000291334"/>
    </source>
</evidence>
<keyword evidence="1" id="KW-0812">Transmembrane</keyword>
<organism evidence="2 5">
    <name type="scientific">Phytopseudomonas dryadis</name>
    <dbReference type="NCBI Taxonomy" id="2487520"/>
    <lineage>
        <taxon>Bacteria</taxon>
        <taxon>Pseudomonadati</taxon>
        <taxon>Pseudomonadota</taxon>
        <taxon>Gammaproteobacteria</taxon>
        <taxon>Pseudomonadales</taxon>
        <taxon>Pseudomonadaceae</taxon>
        <taxon>Phytopseudomonas</taxon>
    </lineage>
</organism>
<dbReference type="OrthoDB" id="6973894at2"/>
<proteinExistence type="predicted"/>
<dbReference type="RefSeq" id="WP_131176842.1">
    <property type="nucleotide sequence ID" value="NZ_QJUL01000043.1"/>
</dbReference>
<gene>
    <name evidence="3" type="ORF">DNK34_19810</name>
    <name evidence="2" type="ORF">DNK44_21535</name>
</gene>
<evidence type="ECO:0000313" key="2">
    <source>
        <dbReference type="EMBL" id="TBU87018.1"/>
    </source>
</evidence>
<evidence type="ECO:0000313" key="3">
    <source>
        <dbReference type="EMBL" id="TBV02082.1"/>
    </source>
</evidence>
<keyword evidence="1" id="KW-0472">Membrane</keyword>
<keyword evidence="1" id="KW-1133">Transmembrane helix</keyword>
<dbReference type="Proteomes" id="UP000293172">
    <property type="component" value="Unassembled WGS sequence"/>
</dbReference>
<evidence type="ECO:0000313" key="5">
    <source>
        <dbReference type="Proteomes" id="UP000293172"/>
    </source>
</evidence>
<comment type="caution">
    <text evidence="2">The sequence shown here is derived from an EMBL/GenBank/DDBJ whole genome shotgun (WGS) entry which is preliminary data.</text>
</comment>
<reference evidence="4 5" key="1">
    <citation type="submission" date="2018-06" db="EMBL/GenBank/DDBJ databases">
        <title>Three novel Pseudomonas species isolated from symptomatic oak.</title>
        <authorList>
            <person name="Bueno-Gonzalez V."/>
            <person name="Brady C."/>
        </authorList>
    </citation>
    <scope>NUCLEOTIDE SEQUENCE [LARGE SCALE GENOMIC DNA]</scope>
    <source>
        <strain evidence="3 4">P26B</strain>
        <strain evidence="2 5">P6B</strain>
    </source>
</reference>
<dbReference type="AlphaFoldDB" id="A0A4Q9QUR3"/>
<dbReference type="EMBL" id="QJUL01000043">
    <property type="protein sequence ID" value="TBU87018.1"/>
    <property type="molecule type" value="Genomic_DNA"/>
</dbReference>